<evidence type="ECO:0000313" key="5">
    <source>
        <dbReference type="RefSeq" id="XP_033578543.1"/>
    </source>
</evidence>
<name>A0A6A6YST1_9PEZI</name>
<accession>A0A6A6YST1</accession>
<dbReference type="InterPro" id="IPR004314">
    <property type="entry name" value="Neprosin"/>
</dbReference>
<dbReference type="GeneID" id="54456291"/>
<dbReference type="PROSITE" id="PS52045">
    <property type="entry name" value="NEPROSIN_PEP_CD"/>
    <property type="match status" value="1"/>
</dbReference>
<proteinExistence type="predicted"/>
<evidence type="ECO:0000313" key="4">
    <source>
        <dbReference type="Proteomes" id="UP000504636"/>
    </source>
</evidence>
<dbReference type="PANTHER" id="PTHR31589:SF223">
    <property type="entry name" value="PROTEIN, PUTATIVE (DUF239)-RELATED"/>
    <property type="match status" value="1"/>
</dbReference>
<evidence type="ECO:0000313" key="3">
    <source>
        <dbReference type="EMBL" id="KAF2811579.1"/>
    </source>
</evidence>
<dbReference type="EMBL" id="MU003698">
    <property type="protein sequence ID" value="KAF2811579.1"/>
    <property type="molecule type" value="Genomic_DNA"/>
</dbReference>
<dbReference type="PANTHER" id="PTHR31589">
    <property type="entry name" value="PROTEIN, PUTATIVE (DUF239)-RELATED-RELATED"/>
    <property type="match status" value="1"/>
</dbReference>
<feature type="region of interest" description="Disordered" evidence="1">
    <location>
        <begin position="90"/>
        <end position="120"/>
    </location>
</feature>
<sequence length="425" mass="47997">MPVDDATSYEDHYPGSFIPFDRFLKQVRLAKYEDYKHTKVRNQQAFNEMKAHILKMYEGVTKATSFVLQDEHADCIAIHEQPTVYHLGIKDIPPPPVNSTNDHTGDGNAPGNTTSAESPLKLGKKDRFCNPISCPKTSIPMARLTLEKLTQHPTLNDFFSKPPMDARPQRPEFSADEIHVHAYGIQYVQNFGGNSWLDLWNPTGDFTISQQWYQGYASGQPLQSLEGGWVSENSDNSRLFIYYTADGYGKLKCWNLDCPAFVQINHNWYLGGPWDHYSTKDGDQWGFALQWKFYQGNWWLFLQGPGAYEAVGYYNQTIWNGGQMTHNASVIIYGGEVANYTGGENFPQMGSGDLAEKGWREAAFQKTIFWIPRDENDGVGVWANLTANDEGKSSCYTIDLVNWPNGGDWGTYFYFGGPGGNDCPL</sequence>
<gene>
    <name evidence="3 5" type="ORF">BDZ99DRAFT_384754</name>
</gene>
<reference evidence="3 5" key="1">
    <citation type="journal article" date="2020" name="Stud. Mycol.">
        <title>101 Dothideomycetes genomes: a test case for predicting lifestyles and emergence of pathogens.</title>
        <authorList>
            <person name="Haridas S."/>
            <person name="Albert R."/>
            <person name="Binder M."/>
            <person name="Bloem J."/>
            <person name="Labutti K."/>
            <person name="Salamov A."/>
            <person name="Andreopoulos B."/>
            <person name="Baker S."/>
            <person name="Barry K."/>
            <person name="Bills G."/>
            <person name="Bluhm B."/>
            <person name="Cannon C."/>
            <person name="Castanera R."/>
            <person name="Culley D."/>
            <person name="Daum C."/>
            <person name="Ezra D."/>
            <person name="Gonzalez J."/>
            <person name="Henrissat B."/>
            <person name="Kuo A."/>
            <person name="Liang C."/>
            <person name="Lipzen A."/>
            <person name="Lutzoni F."/>
            <person name="Magnuson J."/>
            <person name="Mondo S."/>
            <person name="Nolan M."/>
            <person name="Ohm R."/>
            <person name="Pangilinan J."/>
            <person name="Park H.-J."/>
            <person name="Ramirez L."/>
            <person name="Alfaro M."/>
            <person name="Sun H."/>
            <person name="Tritt A."/>
            <person name="Yoshinaga Y."/>
            <person name="Zwiers L.-H."/>
            <person name="Turgeon B."/>
            <person name="Goodwin S."/>
            <person name="Spatafora J."/>
            <person name="Crous P."/>
            <person name="Grigoriev I."/>
        </authorList>
    </citation>
    <scope>NUCLEOTIDE SEQUENCE</scope>
    <source>
        <strain evidence="3 5">CBS 304.34</strain>
    </source>
</reference>
<feature type="domain" description="Neprosin PEP catalytic" evidence="2">
    <location>
        <begin position="171"/>
        <end position="424"/>
    </location>
</feature>
<dbReference type="Pfam" id="PF03080">
    <property type="entry name" value="Neprosin"/>
    <property type="match status" value="1"/>
</dbReference>
<dbReference type="RefSeq" id="XP_033578543.1">
    <property type="nucleotide sequence ID" value="XM_033715398.1"/>
</dbReference>
<protein>
    <recommendedName>
        <fullName evidence="2">Neprosin PEP catalytic domain-containing protein</fullName>
    </recommendedName>
</protein>
<reference evidence="5" key="3">
    <citation type="submission" date="2025-04" db="UniProtKB">
        <authorList>
            <consortium name="RefSeq"/>
        </authorList>
    </citation>
    <scope>IDENTIFICATION</scope>
    <source>
        <strain evidence="5">CBS 304.34</strain>
    </source>
</reference>
<organism evidence="3">
    <name type="scientific">Mytilinidion resinicola</name>
    <dbReference type="NCBI Taxonomy" id="574789"/>
    <lineage>
        <taxon>Eukaryota</taxon>
        <taxon>Fungi</taxon>
        <taxon>Dikarya</taxon>
        <taxon>Ascomycota</taxon>
        <taxon>Pezizomycotina</taxon>
        <taxon>Dothideomycetes</taxon>
        <taxon>Pleosporomycetidae</taxon>
        <taxon>Mytilinidiales</taxon>
        <taxon>Mytilinidiaceae</taxon>
        <taxon>Mytilinidion</taxon>
    </lineage>
</organism>
<evidence type="ECO:0000256" key="1">
    <source>
        <dbReference type="SAM" id="MobiDB-lite"/>
    </source>
</evidence>
<dbReference type="InterPro" id="IPR053168">
    <property type="entry name" value="Glutamic_endopeptidase"/>
</dbReference>
<evidence type="ECO:0000259" key="2">
    <source>
        <dbReference type="PROSITE" id="PS52045"/>
    </source>
</evidence>
<keyword evidence="4" id="KW-1185">Reference proteome</keyword>
<dbReference type="AlphaFoldDB" id="A0A6A6YST1"/>
<dbReference type="Proteomes" id="UP000504636">
    <property type="component" value="Unplaced"/>
</dbReference>
<dbReference type="OrthoDB" id="1858978at2759"/>
<reference evidence="5" key="2">
    <citation type="submission" date="2020-04" db="EMBL/GenBank/DDBJ databases">
        <authorList>
            <consortium name="NCBI Genome Project"/>
        </authorList>
    </citation>
    <scope>NUCLEOTIDE SEQUENCE</scope>
    <source>
        <strain evidence="5">CBS 304.34</strain>
    </source>
</reference>